<evidence type="ECO:0000256" key="1">
    <source>
        <dbReference type="SAM" id="MobiDB-lite"/>
    </source>
</evidence>
<dbReference type="Proteomes" id="UP001303473">
    <property type="component" value="Unassembled WGS sequence"/>
</dbReference>
<protein>
    <submittedName>
        <fullName evidence="2">Uncharacterized protein</fullName>
    </submittedName>
</protein>
<dbReference type="AlphaFoldDB" id="A0AAN6NF00"/>
<feature type="compositionally biased region" description="Polar residues" evidence="1">
    <location>
        <begin position="220"/>
        <end position="231"/>
    </location>
</feature>
<name>A0AAN6NF00_9PEZI</name>
<reference evidence="3" key="1">
    <citation type="journal article" date="2023" name="Mol. Phylogenet. Evol.">
        <title>Genome-scale phylogeny and comparative genomics of the fungal order Sordariales.</title>
        <authorList>
            <person name="Hensen N."/>
            <person name="Bonometti L."/>
            <person name="Westerberg I."/>
            <person name="Brannstrom I.O."/>
            <person name="Guillou S."/>
            <person name="Cros-Aarteil S."/>
            <person name="Calhoun S."/>
            <person name="Haridas S."/>
            <person name="Kuo A."/>
            <person name="Mondo S."/>
            <person name="Pangilinan J."/>
            <person name="Riley R."/>
            <person name="LaButti K."/>
            <person name="Andreopoulos B."/>
            <person name="Lipzen A."/>
            <person name="Chen C."/>
            <person name="Yan M."/>
            <person name="Daum C."/>
            <person name="Ng V."/>
            <person name="Clum A."/>
            <person name="Steindorff A."/>
            <person name="Ohm R.A."/>
            <person name="Martin F."/>
            <person name="Silar P."/>
            <person name="Natvig D.O."/>
            <person name="Lalanne C."/>
            <person name="Gautier V."/>
            <person name="Ament-Velasquez S.L."/>
            <person name="Kruys A."/>
            <person name="Hutchinson M.I."/>
            <person name="Powell A.J."/>
            <person name="Barry K."/>
            <person name="Miller A.N."/>
            <person name="Grigoriev I.V."/>
            <person name="Debuchy R."/>
            <person name="Gladieux P."/>
            <person name="Hiltunen Thoren M."/>
            <person name="Johannesson H."/>
        </authorList>
    </citation>
    <scope>NUCLEOTIDE SEQUENCE [LARGE SCALE GENOMIC DNA]</scope>
    <source>
        <strain evidence="3">CBS 340.73</strain>
    </source>
</reference>
<keyword evidence="3" id="KW-1185">Reference proteome</keyword>
<dbReference type="EMBL" id="MU853765">
    <property type="protein sequence ID" value="KAK3943603.1"/>
    <property type="molecule type" value="Genomic_DNA"/>
</dbReference>
<proteinExistence type="predicted"/>
<feature type="compositionally biased region" description="Polar residues" evidence="1">
    <location>
        <begin position="268"/>
        <end position="289"/>
    </location>
</feature>
<evidence type="ECO:0000313" key="3">
    <source>
        <dbReference type="Proteomes" id="UP001303473"/>
    </source>
</evidence>
<comment type="caution">
    <text evidence="2">The sequence shown here is derived from an EMBL/GenBank/DDBJ whole genome shotgun (WGS) entry which is preliminary data.</text>
</comment>
<sequence length="391" mass="41946">MNTADSIYILFSAVDNAVELGDSGREGTEGASPRIFARGQQFAPLRHDDSEVISSDPSELLLQSEHAELQNLCREADLLALKGSERLTNLFHAGTLSIDAQQGAVATPTKAVCMTASELAKPRSGGFQGHIRSTDFRTGTGAVALHGNQTGRALAKDNSIRVREQSTSDTIAESAVYKQPPPGRTIPRNSRPANSNATSPHVSRKPTPSHPMHPNKRRQQVGSSTNQNLRHNATPHGGELPVTTRHQMAPSSTAPNPDASAIELADVNSRSKTSSEHQNGLNSQSYQHSSTEHQRNSSEDSSHRSKTQAQSWTGVVRVRLAPLRANRRLETPTMIQGGTNSTSKTLNQHVIGIVDSNIYTRKMPMPASNGNRSRAAFVGATGGAVLEVTAI</sequence>
<accession>A0AAN6NF00</accession>
<feature type="compositionally biased region" description="Polar residues" evidence="1">
    <location>
        <begin position="187"/>
        <end position="201"/>
    </location>
</feature>
<feature type="compositionally biased region" description="Basic and acidic residues" evidence="1">
    <location>
        <begin position="290"/>
        <end position="303"/>
    </location>
</feature>
<organism evidence="2 3">
    <name type="scientific">Diplogelasinospora grovesii</name>
    <dbReference type="NCBI Taxonomy" id="303347"/>
    <lineage>
        <taxon>Eukaryota</taxon>
        <taxon>Fungi</taxon>
        <taxon>Dikarya</taxon>
        <taxon>Ascomycota</taxon>
        <taxon>Pezizomycotina</taxon>
        <taxon>Sordariomycetes</taxon>
        <taxon>Sordariomycetidae</taxon>
        <taxon>Sordariales</taxon>
        <taxon>Diplogelasinosporaceae</taxon>
        <taxon>Diplogelasinospora</taxon>
    </lineage>
</organism>
<evidence type="ECO:0000313" key="2">
    <source>
        <dbReference type="EMBL" id="KAK3943603.1"/>
    </source>
</evidence>
<gene>
    <name evidence="2" type="ORF">QBC46DRAFT_405383</name>
</gene>
<feature type="region of interest" description="Disordered" evidence="1">
    <location>
        <begin position="147"/>
        <end position="312"/>
    </location>
</feature>
<feature type="compositionally biased region" description="Polar residues" evidence="1">
    <location>
        <begin position="244"/>
        <end position="255"/>
    </location>
</feature>
<feature type="compositionally biased region" description="Basic and acidic residues" evidence="1">
    <location>
        <begin position="154"/>
        <end position="166"/>
    </location>
</feature>